<dbReference type="Gene3D" id="3.40.30.10">
    <property type="entry name" value="Glutaredoxin"/>
    <property type="match status" value="1"/>
</dbReference>
<dbReference type="GO" id="GO:0016971">
    <property type="term" value="F:flavin-dependent sulfhydryl oxidase activity"/>
    <property type="evidence" value="ECO:0007669"/>
    <property type="project" value="InterPro"/>
</dbReference>
<keyword evidence="8" id="KW-0472">Membrane</keyword>
<dbReference type="Pfam" id="PF04777">
    <property type="entry name" value="Evr1_Alr"/>
    <property type="match status" value="1"/>
</dbReference>
<evidence type="ECO:0000313" key="13">
    <source>
        <dbReference type="Proteomes" id="UP000239899"/>
    </source>
</evidence>
<comment type="caution">
    <text evidence="12">The sequence shown here is derived from an EMBL/GenBank/DDBJ whole genome shotgun (WGS) entry which is preliminary data.</text>
</comment>
<feature type="domain" description="ERV/ALR sulfhydryl oxidase" evidence="10">
    <location>
        <begin position="316"/>
        <end position="416"/>
    </location>
</feature>
<dbReference type="GO" id="GO:0006457">
    <property type="term" value="P:protein folding"/>
    <property type="evidence" value="ECO:0007669"/>
    <property type="project" value="TreeGrafter"/>
</dbReference>
<evidence type="ECO:0000256" key="8">
    <source>
        <dbReference type="RuleBase" id="RU371123"/>
    </source>
</evidence>
<dbReference type="CDD" id="cd02961">
    <property type="entry name" value="PDI_a_family"/>
    <property type="match status" value="1"/>
</dbReference>
<dbReference type="PROSITE" id="PS51352">
    <property type="entry name" value="THIOREDOXIN_2"/>
    <property type="match status" value="1"/>
</dbReference>
<dbReference type="InterPro" id="IPR013766">
    <property type="entry name" value="Thioredoxin_domain"/>
</dbReference>
<dbReference type="PANTHER" id="PTHR22897">
    <property type="entry name" value="QUIESCIN Q6-RELATED SULFHYDRYL OXIDASE"/>
    <property type="match status" value="1"/>
</dbReference>
<dbReference type="PROSITE" id="PS51324">
    <property type="entry name" value="ERV_ALR"/>
    <property type="match status" value="1"/>
</dbReference>
<keyword evidence="6" id="KW-1015">Disulfide bond</keyword>
<dbReference type="SUPFAM" id="SSF69000">
    <property type="entry name" value="FAD-dependent thiol oxidase"/>
    <property type="match status" value="1"/>
</dbReference>
<dbReference type="EC" id="1.8.3.2" evidence="8"/>
<evidence type="ECO:0000256" key="9">
    <source>
        <dbReference type="SAM" id="SignalP"/>
    </source>
</evidence>
<keyword evidence="3 9" id="KW-0732">Signal</keyword>
<sequence length="515" mass="54742">MARSRPRGGWLPLLAALLAAAACGAAEDKPGLLELTADSFVPTLQGLDDSRWVLMEFYAHWCPACQRFQPEYEKVAAFFAARGEAEPVVTVSRLDCANFGDMCGKFKVHGYPTMKLGLAADLAALALDKLTVVEPASRHANSVIAFLEKQLDAKFSGSKAGAGGSTDGAASGAATDKATAAAAVVGGRKGGAGLGKGGGAAIDGVQPHEHAAELAPASRARADLNDIEGATITSWQYLGASPLLLRGPEARQALKDWVELLADAHPVERCQLGAQRLRASLPEYWPDDADEPRKPLQGLQICPGSDFKDWSGCRGSVADKRGYTCGLWQLFHTLASRLPDSDNSGAVWLAAVKGFVSSYFQCSECAKHFVRHAGGEEAVAVARKRDAVLWMWRTHNIVNRRLGAEEAEDASKGDPAAPHVQFPPASLCPQCRRAEEGAAAADEAVPWDEDAVHAFLLSYYSGEAPLDAAPATGLRSRRSSWSDAGLVVVLVAACVYAVLRRSGQYALKKVHSRSL</sequence>
<protein>
    <recommendedName>
        <fullName evidence="8">Sulfhydryl oxidase</fullName>
        <ecNumber evidence="8">1.8.3.2</ecNumber>
    </recommendedName>
</protein>
<dbReference type="GO" id="GO:0000139">
    <property type="term" value="C:Golgi membrane"/>
    <property type="evidence" value="ECO:0007669"/>
    <property type="project" value="TreeGrafter"/>
</dbReference>
<evidence type="ECO:0000256" key="5">
    <source>
        <dbReference type="ARBA" id="ARBA00023002"/>
    </source>
</evidence>
<dbReference type="GO" id="GO:0005615">
    <property type="term" value="C:extracellular space"/>
    <property type="evidence" value="ECO:0007669"/>
    <property type="project" value="TreeGrafter"/>
</dbReference>
<evidence type="ECO:0000259" key="10">
    <source>
        <dbReference type="PROSITE" id="PS51324"/>
    </source>
</evidence>
<evidence type="ECO:0000256" key="1">
    <source>
        <dbReference type="ARBA" id="ARBA00001974"/>
    </source>
</evidence>
<feature type="transmembrane region" description="Helical" evidence="8">
    <location>
        <begin position="481"/>
        <end position="499"/>
    </location>
</feature>
<reference evidence="12 13" key="1">
    <citation type="journal article" date="2018" name="Plant J.">
        <title>Genome sequences of Chlorella sorokiniana UTEX 1602 and Micractinium conductrix SAG 241.80: implications to maltose excretion by a green alga.</title>
        <authorList>
            <person name="Arriola M.B."/>
            <person name="Velmurugan N."/>
            <person name="Zhang Y."/>
            <person name="Plunkett M.H."/>
            <person name="Hondzo H."/>
            <person name="Barney B.M."/>
        </authorList>
    </citation>
    <scope>NUCLEOTIDE SEQUENCE [LARGE SCALE GENOMIC DNA]</scope>
    <source>
        <strain evidence="13">UTEX 1602</strain>
    </source>
</reference>
<dbReference type="InterPro" id="IPR039798">
    <property type="entry name" value="Sulfhydryl_oxidase"/>
</dbReference>
<dbReference type="PANTHER" id="PTHR22897:SF8">
    <property type="entry name" value="SULFHYDRYL OXIDASE"/>
    <property type="match status" value="1"/>
</dbReference>
<keyword evidence="8" id="KW-1133">Transmembrane helix</keyword>
<gene>
    <name evidence="12" type="ORF">C2E21_3977</name>
</gene>
<dbReference type="OrthoDB" id="59470at2759"/>
<dbReference type="EMBL" id="LHPG02000007">
    <property type="protein sequence ID" value="PRW57447.1"/>
    <property type="molecule type" value="Genomic_DNA"/>
</dbReference>
<dbReference type="SUPFAM" id="SSF52833">
    <property type="entry name" value="Thioredoxin-like"/>
    <property type="match status" value="1"/>
</dbReference>
<keyword evidence="13" id="KW-1185">Reference proteome</keyword>
<evidence type="ECO:0000313" key="12">
    <source>
        <dbReference type="EMBL" id="PRW57447.1"/>
    </source>
</evidence>
<dbReference type="GO" id="GO:0003756">
    <property type="term" value="F:protein disulfide isomerase activity"/>
    <property type="evidence" value="ECO:0007669"/>
    <property type="project" value="TreeGrafter"/>
</dbReference>
<dbReference type="PROSITE" id="PS51257">
    <property type="entry name" value="PROKAR_LIPOPROTEIN"/>
    <property type="match status" value="1"/>
</dbReference>
<dbReference type="InterPro" id="IPR036774">
    <property type="entry name" value="ERV/ALR_sulphydryl_oxid_sf"/>
</dbReference>
<organism evidence="12 13">
    <name type="scientific">Chlorella sorokiniana</name>
    <name type="common">Freshwater green alga</name>
    <dbReference type="NCBI Taxonomy" id="3076"/>
    <lineage>
        <taxon>Eukaryota</taxon>
        <taxon>Viridiplantae</taxon>
        <taxon>Chlorophyta</taxon>
        <taxon>core chlorophytes</taxon>
        <taxon>Trebouxiophyceae</taxon>
        <taxon>Chlorellales</taxon>
        <taxon>Chlorellaceae</taxon>
        <taxon>Chlorella clade</taxon>
        <taxon>Chlorella</taxon>
    </lineage>
</organism>
<accession>A0A2P6TTP8</accession>
<dbReference type="Gene3D" id="1.20.120.310">
    <property type="entry name" value="ERV/ALR sulfhydryl oxidase domain"/>
    <property type="match status" value="1"/>
</dbReference>
<dbReference type="Proteomes" id="UP000239899">
    <property type="component" value="Unassembled WGS sequence"/>
</dbReference>
<dbReference type="STRING" id="3076.A0A2P6TTP8"/>
<evidence type="ECO:0000259" key="11">
    <source>
        <dbReference type="PROSITE" id="PS51352"/>
    </source>
</evidence>
<dbReference type="InterPro" id="IPR017937">
    <property type="entry name" value="Thioredoxin_CS"/>
</dbReference>
<keyword evidence="8" id="KW-0812">Transmembrane</keyword>
<evidence type="ECO:0000256" key="4">
    <source>
        <dbReference type="ARBA" id="ARBA00022827"/>
    </source>
</evidence>
<evidence type="ECO:0000256" key="6">
    <source>
        <dbReference type="ARBA" id="ARBA00023157"/>
    </source>
</evidence>
<comment type="catalytic activity">
    <reaction evidence="8">
        <text>2 R'C(R)SH + O2 = R'C(R)S-S(R)CR' + H2O2</text>
        <dbReference type="Rhea" id="RHEA:17357"/>
        <dbReference type="ChEBI" id="CHEBI:15379"/>
        <dbReference type="ChEBI" id="CHEBI:16240"/>
        <dbReference type="ChEBI" id="CHEBI:16520"/>
        <dbReference type="ChEBI" id="CHEBI:17412"/>
        <dbReference type="EC" id="1.8.3.2"/>
    </reaction>
</comment>
<feature type="domain" description="Thioredoxin" evidence="11">
    <location>
        <begin position="15"/>
        <end position="152"/>
    </location>
</feature>
<feature type="chain" id="PRO_5015146594" description="Sulfhydryl oxidase" evidence="9">
    <location>
        <begin position="27"/>
        <end position="515"/>
    </location>
</feature>
<name>A0A2P6TTP8_CHLSO</name>
<keyword evidence="2 8" id="KW-0285">Flavoprotein</keyword>
<evidence type="ECO:0000256" key="7">
    <source>
        <dbReference type="ARBA" id="ARBA00023180"/>
    </source>
</evidence>
<dbReference type="Pfam" id="PF00085">
    <property type="entry name" value="Thioredoxin"/>
    <property type="match status" value="1"/>
</dbReference>
<evidence type="ECO:0000256" key="3">
    <source>
        <dbReference type="ARBA" id="ARBA00022729"/>
    </source>
</evidence>
<keyword evidence="7" id="KW-0325">Glycoprotein</keyword>
<feature type="signal peptide" evidence="9">
    <location>
        <begin position="1"/>
        <end position="26"/>
    </location>
</feature>
<comment type="cofactor">
    <cofactor evidence="1 8">
        <name>FAD</name>
        <dbReference type="ChEBI" id="CHEBI:57692"/>
    </cofactor>
</comment>
<proteinExistence type="predicted"/>
<evidence type="ECO:0000256" key="2">
    <source>
        <dbReference type="ARBA" id="ARBA00022630"/>
    </source>
</evidence>
<keyword evidence="5 8" id="KW-0560">Oxidoreductase</keyword>
<dbReference type="InterPro" id="IPR017905">
    <property type="entry name" value="ERV/ALR_sulphydryl_oxidase"/>
</dbReference>
<dbReference type="PROSITE" id="PS00194">
    <property type="entry name" value="THIOREDOXIN_1"/>
    <property type="match status" value="1"/>
</dbReference>
<dbReference type="InterPro" id="IPR036249">
    <property type="entry name" value="Thioredoxin-like_sf"/>
</dbReference>
<keyword evidence="4 8" id="KW-0274">FAD</keyword>
<dbReference type="AlphaFoldDB" id="A0A2P6TTP8"/>